<gene>
    <name evidence="2" type="primary">het-6_51</name>
    <name evidence="2" type="ORF">LSUE1_G007763</name>
</gene>
<proteinExistence type="predicted"/>
<accession>A0A8T9BWI7</accession>
<dbReference type="InterPro" id="IPR010730">
    <property type="entry name" value="HET"/>
</dbReference>
<dbReference type="Pfam" id="PF06985">
    <property type="entry name" value="HET"/>
    <property type="match status" value="1"/>
</dbReference>
<evidence type="ECO:0000313" key="2">
    <source>
        <dbReference type="EMBL" id="TVY65743.1"/>
    </source>
</evidence>
<evidence type="ECO:0000313" key="3">
    <source>
        <dbReference type="Proteomes" id="UP000469558"/>
    </source>
</evidence>
<name>A0A8T9BWI7_9HELO</name>
<keyword evidence="3" id="KW-1185">Reference proteome</keyword>
<dbReference type="AlphaFoldDB" id="A0A8T9BWI7"/>
<feature type="domain" description="Heterokaryon incompatibility" evidence="1">
    <location>
        <begin position="50"/>
        <end position="196"/>
    </location>
</feature>
<protein>
    <submittedName>
        <fullName evidence="2">Heterokaryon incompatibility protein 6 OR allele</fullName>
    </submittedName>
</protein>
<sequence length="647" mass="73530">MSRQHQQLYETIPQLKPGKIRILTLLKSSSVKDGIQCELHTLSQEDNPSYVALSYLWGNENPTRNISVNGEDFPAPLNLYSALEHFCDARRDIHIWVDAVCIDQKNPSEKREQIQLMRDVYSEAAETWVWLGEEMKESNRAITLIKRLSAEFGSPKPGPEQKRQALPESWDMKDELIALDEMLAREYWYRAWVVQEIAVSKNITLFCGDASFDWDELFNAAYYVDGAVGLKDIIRTHRANHSKLRGDQGTRGGWGTVPGGRNTEAGLQRIISVQSVRNDMLKTLEDEPPDSLLSLLHNHRSTDAREPEDKYIALKGLIQDDCIGPVPSSVESARDVYIWAAEAITRQQQKSFPWSLALDFLDCAGLPTNKGRFKRKIGALPSWVPDWSYHERRATPLLLWQFSGNKETERVLINAPGRSEARLLARGRHFDHINGIGSSQWSSYDNLGVKNPEEDQYSRSAKYKTGEEFADAVWKTCVLNRNTRGLAPAPEWGDLFFAYIYNQPWYIQNKGFKICGHTLEEIALAEMHRQSLKTGGVTQEEIADEEPMRQQFLWGYEPELLTMLSNALAMAVGRRRLATTRQGYLCLVPFDTEVGDVIAILSDCHAPVVLRTRGDHYSFIGTCYVHGIMQGEAVTSGWLNSQDFDIR</sequence>
<dbReference type="PANTHER" id="PTHR24148">
    <property type="entry name" value="ANKYRIN REPEAT DOMAIN-CONTAINING PROTEIN 39 HOMOLOG-RELATED"/>
    <property type="match status" value="1"/>
</dbReference>
<dbReference type="Pfam" id="PF26639">
    <property type="entry name" value="Het-6_barrel"/>
    <property type="match status" value="1"/>
</dbReference>
<dbReference type="Proteomes" id="UP000469558">
    <property type="component" value="Unassembled WGS sequence"/>
</dbReference>
<comment type="caution">
    <text evidence="2">The sequence shown here is derived from an EMBL/GenBank/DDBJ whole genome shotgun (WGS) entry which is preliminary data.</text>
</comment>
<organism evidence="2 3">
    <name type="scientific">Lachnellula suecica</name>
    <dbReference type="NCBI Taxonomy" id="602035"/>
    <lineage>
        <taxon>Eukaryota</taxon>
        <taxon>Fungi</taxon>
        <taxon>Dikarya</taxon>
        <taxon>Ascomycota</taxon>
        <taxon>Pezizomycotina</taxon>
        <taxon>Leotiomycetes</taxon>
        <taxon>Helotiales</taxon>
        <taxon>Lachnaceae</taxon>
        <taxon>Lachnellula</taxon>
    </lineage>
</organism>
<dbReference type="InterPro" id="IPR052895">
    <property type="entry name" value="HetReg/Transcr_Mod"/>
</dbReference>
<dbReference type="EMBL" id="QGMK01001617">
    <property type="protein sequence ID" value="TVY65743.1"/>
    <property type="molecule type" value="Genomic_DNA"/>
</dbReference>
<dbReference type="PANTHER" id="PTHR24148:SF64">
    <property type="entry name" value="HETEROKARYON INCOMPATIBILITY DOMAIN-CONTAINING PROTEIN"/>
    <property type="match status" value="1"/>
</dbReference>
<dbReference type="OrthoDB" id="2157530at2759"/>
<evidence type="ECO:0000259" key="1">
    <source>
        <dbReference type="Pfam" id="PF06985"/>
    </source>
</evidence>
<reference evidence="2 3" key="1">
    <citation type="submission" date="2018-05" db="EMBL/GenBank/DDBJ databases">
        <title>Genome sequencing and assembly of the regulated plant pathogen Lachnellula willkommii and related sister species for the development of diagnostic species identification markers.</title>
        <authorList>
            <person name="Giroux E."/>
            <person name="Bilodeau G."/>
        </authorList>
    </citation>
    <scope>NUCLEOTIDE SEQUENCE [LARGE SCALE GENOMIC DNA]</scope>
    <source>
        <strain evidence="2 3">CBS 268.59</strain>
    </source>
</reference>